<dbReference type="Pfam" id="PF13385">
    <property type="entry name" value="Laminin_G_3"/>
    <property type="match status" value="1"/>
</dbReference>
<protein>
    <submittedName>
        <fullName evidence="4">DUF1735 domain-containing protein</fullName>
    </submittedName>
</protein>
<dbReference type="EMBL" id="VWAK01000032">
    <property type="protein sequence ID" value="KAA5228913.1"/>
    <property type="molecule type" value="Genomic_DNA"/>
</dbReference>
<evidence type="ECO:0000259" key="3">
    <source>
        <dbReference type="Pfam" id="PF08522"/>
    </source>
</evidence>
<dbReference type="AlphaFoldDB" id="A0A7J4YKW8"/>
<dbReference type="GO" id="GO:0005975">
    <property type="term" value="P:carbohydrate metabolic process"/>
    <property type="evidence" value="ECO:0007669"/>
    <property type="project" value="UniProtKB-ARBA"/>
</dbReference>
<comment type="caution">
    <text evidence="4">The sequence shown here is derived from an EMBL/GenBank/DDBJ whole genome shotgun (WGS) entry which is preliminary data.</text>
</comment>
<evidence type="ECO:0000313" key="7">
    <source>
        <dbReference type="Proteomes" id="UP000440198"/>
    </source>
</evidence>
<dbReference type="PROSITE" id="PS51257">
    <property type="entry name" value="PROKAR_LIPOPROTEIN"/>
    <property type="match status" value="1"/>
</dbReference>
<dbReference type="EMBL" id="VWAG01000029">
    <property type="protein sequence ID" value="KAA5255113.1"/>
    <property type="molecule type" value="Genomic_DNA"/>
</dbReference>
<feature type="signal peptide" evidence="2">
    <location>
        <begin position="1"/>
        <end position="28"/>
    </location>
</feature>
<feature type="chain" id="PRO_5044658347" evidence="2">
    <location>
        <begin position="29"/>
        <end position="400"/>
    </location>
</feature>
<dbReference type="GO" id="GO:0004553">
    <property type="term" value="F:hydrolase activity, hydrolyzing O-glycosyl compounds"/>
    <property type="evidence" value="ECO:0007669"/>
    <property type="project" value="UniProtKB-ARBA"/>
</dbReference>
<feature type="region of interest" description="Disordered" evidence="1">
    <location>
        <begin position="369"/>
        <end position="400"/>
    </location>
</feature>
<dbReference type="Pfam" id="PF08522">
    <property type="entry name" value="BT_3987-like_N"/>
    <property type="match status" value="1"/>
</dbReference>
<sequence length="400" mass="45196">MKTMKMIRFSKYVALVIILASVFGCDDAEMKAIDNGLYIQEAAPSNKFDQQIITQLVDDEEVVKTLTVRLVRAMDHDVTVTLDIDPQLLEEYNNKNEANYLVLPEEYRNFEKTVTISAGNVSAPVVNLIIKPYSSSNGEAYAIPIRITSVDGPVEMKGNANHLLYLLTSPHRQKAVIIKKGNRTVKTFSTAIPMEQWTFEYWVKVDNITGEPTGDWEGLGNKNFRARIFVPDSQPLTFSDLTLRYYADGANVQIPILQFQNSAGHFDTTGFWWPDTWYHIAYTYDGTTVTVYKDGVKNNSLANSIDWTFKSLSFAIGSFGYEQQVEFAQIRMWKKCLSENVIKDNMSRQVAGDSDGLIGYWKCDEGTGNELKDSSPNQNHVTLGGTPQWSEQINFSHPNK</sequence>
<dbReference type="SUPFAM" id="SSF49899">
    <property type="entry name" value="Concanavalin A-like lectins/glucanases"/>
    <property type="match status" value="1"/>
</dbReference>
<dbReference type="InterPro" id="IPR013728">
    <property type="entry name" value="BT_3987-like_N"/>
</dbReference>
<organism evidence="4 6">
    <name type="scientific">Bacteroides finegoldii</name>
    <dbReference type="NCBI Taxonomy" id="338188"/>
    <lineage>
        <taxon>Bacteria</taxon>
        <taxon>Pseudomonadati</taxon>
        <taxon>Bacteroidota</taxon>
        <taxon>Bacteroidia</taxon>
        <taxon>Bacteroidales</taxon>
        <taxon>Bacteroidaceae</taxon>
        <taxon>Bacteroides</taxon>
    </lineage>
</organism>
<name>A0A7J4YKW8_9BACE</name>
<dbReference type="Gene3D" id="2.60.40.1740">
    <property type="entry name" value="hypothetical protein (bacova_03559)"/>
    <property type="match status" value="1"/>
</dbReference>
<keyword evidence="2" id="KW-0732">Signal</keyword>
<reference evidence="6 7" key="1">
    <citation type="journal article" date="2019" name="Nat. Med.">
        <title>A library of human gut bacterial isolates paired with longitudinal multiomics data enables mechanistic microbiome research.</title>
        <authorList>
            <person name="Poyet M."/>
            <person name="Groussin M."/>
            <person name="Gibbons S.M."/>
            <person name="Avila-Pacheco J."/>
            <person name="Jiang X."/>
            <person name="Kearney S.M."/>
            <person name="Perrotta A.R."/>
            <person name="Berdy B."/>
            <person name="Zhao S."/>
            <person name="Lieberman T.D."/>
            <person name="Swanson P.K."/>
            <person name="Smith M."/>
            <person name="Roesemann S."/>
            <person name="Alexander J.E."/>
            <person name="Rich S.A."/>
            <person name="Livny J."/>
            <person name="Vlamakis H."/>
            <person name="Clish C."/>
            <person name="Bullock K."/>
            <person name="Deik A."/>
            <person name="Scott J."/>
            <person name="Pierce K.A."/>
            <person name="Xavier R.J."/>
            <person name="Alm E.J."/>
        </authorList>
    </citation>
    <scope>NUCLEOTIDE SEQUENCE [LARGE SCALE GENOMIC DNA]</scope>
    <source>
        <strain evidence="5 7">BIOML-A2</strain>
        <strain evidence="4 6">BIOML-A6</strain>
    </source>
</reference>
<accession>A0A7J4YKW8</accession>
<feature type="compositionally biased region" description="Polar residues" evidence="1">
    <location>
        <begin position="374"/>
        <end position="400"/>
    </location>
</feature>
<gene>
    <name evidence="5" type="ORF">F2Z09_14625</name>
    <name evidence="4" type="ORF">F2Z22_16280</name>
</gene>
<dbReference type="InterPro" id="IPR013320">
    <property type="entry name" value="ConA-like_dom_sf"/>
</dbReference>
<evidence type="ECO:0000313" key="6">
    <source>
        <dbReference type="Proteomes" id="UP000421791"/>
    </source>
</evidence>
<dbReference type="Gene3D" id="2.60.120.200">
    <property type="match status" value="1"/>
</dbReference>
<evidence type="ECO:0000256" key="1">
    <source>
        <dbReference type="SAM" id="MobiDB-lite"/>
    </source>
</evidence>
<evidence type="ECO:0000256" key="2">
    <source>
        <dbReference type="SAM" id="SignalP"/>
    </source>
</evidence>
<evidence type="ECO:0000313" key="5">
    <source>
        <dbReference type="EMBL" id="KAA5255113.1"/>
    </source>
</evidence>
<feature type="domain" description="BT-3987-like N-terminal" evidence="3">
    <location>
        <begin position="34"/>
        <end position="153"/>
    </location>
</feature>
<proteinExistence type="predicted"/>
<dbReference type="Proteomes" id="UP000421791">
    <property type="component" value="Unassembled WGS sequence"/>
</dbReference>
<dbReference type="Proteomes" id="UP000440198">
    <property type="component" value="Unassembled WGS sequence"/>
</dbReference>
<keyword evidence="7" id="KW-1185">Reference proteome</keyword>
<evidence type="ECO:0000313" key="4">
    <source>
        <dbReference type="EMBL" id="KAA5228913.1"/>
    </source>
</evidence>